<organism evidence="2 3">
    <name type="scientific">Chryseolinea lacunae</name>
    <dbReference type="NCBI Taxonomy" id="2801331"/>
    <lineage>
        <taxon>Bacteria</taxon>
        <taxon>Pseudomonadati</taxon>
        <taxon>Bacteroidota</taxon>
        <taxon>Cytophagia</taxon>
        <taxon>Cytophagales</taxon>
        <taxon>Fulvivirgaceae</taxon>
        <taxon>Chryseolinea</taxon>
    </lineage>
</organism>
<keyword evidence="1" id="KW-0472">Membrane</keyword>
<evidence type="ECO:0008006" key="4">
    <source>
        <dbReference type="Google" id="ProtNLM"/>
    </source>
</evidence>
<comment type="caution">
    <text evidence="2">The sequence shown here is derived from an EMBL/GenBank/DDBJ whole genome shotgun (WGS) entry which is preliminary data.</text>
</comment>
<name>A0ABS1KZ49_9BACT</name>
<gene>
    <name evidence="2" type="ORF">JI741_25750</name>
</gene>
<dbReference type="RefSeq" id="WP_202014439.1">
    <property type="nucleotide sequence ID" value="NZ_JAERRB010000012.1"/>
</dbReference>
<evidence type="ECO:0000313" key="3">
    <source>
        <dbReference type="Proteomes" id="UP000613030"/>
    </source>
</evidence>
<evidence type="ECO:0000313" key="2">
    <source>
        <dbReference type="EMBL" id="MBL0744664.1"/>
    </source>
</evidence>
<keyword evidence="3" id="KW-1185">Reference proteome</keyword>
<keyword evidence="1" id="KW-1133">Transmembrane helix</keyword>
<reference evidence="2 3" key="1">
    <citation type="submission" date="2021-01" db="EMBL/GenBank/DDBJ databases">
        <title>Chryseolinea sp. Jin1 Genome sequencing and assembly.</title>
        <authorList>
            <person name="Kim I."/>
        </authorList>
    </citation>
    <scope>NUCLEOTIDE SEQUENCE [LARGE SCALE GENOMIC DNA]</scope>
    <source>
        <strain evidence="2 3">Jin1</strain>
    </source>
</reference>
<feature type="transmembrane region" description="Helical" evidence="1">
    <location>
        <begin position="32"/>
        <end position="50"/>
    </location>
</feature>
<proteinExistence type="predicted"/>
<sequence>MRIERIKTSRRYFLHPLKTFQGKDNTLKMSDFLSLFISIAAFGFSAYTFLDTYVLARHELKATMVSIDTKGDSLICTILLINPGKSYETLYSGRFIFSDNLNKGGGLLSHEKIGPIVIPPAQAVVTKLKTTMPDINAMKEDGTLSRTATRVHMGVLFDAIDAEGKLPEGGTIYRFTQLEFDAAGKHVGSAPMNNDHSSLIDLL</sequence>
<accession>A0ABS1KZ49</accession>
<protein>
    <recommendedName>
        <fullName evidence="4">Late embryogenesis abundant protein LEA-2 subgroup domain-containing protein</fullName>
    </recommendedName>
</protein>
<dbReference type="Proteomes" id="UP000613030">
    <property type="component" value="Unassembled WGS sequence"/>
</dbReference>
<keyword evidence="1" id="KW-0812">Transmembrane</keyword>
<evidence type="ECO:0000256" key="1">
    <source>
        <dbReference type="SAM" id="Phobius"/>
    </source>
</evidence>
<dbReference type="EMBL" id="JAERRB010000012">
    <property type="protein sequence ID" value="MBL0744664.1"/>
    <property type="molecule type" value="Genomic_DNA"/>
</dbReference>